<feature type="domain" description="DUF4216" evidence="1">
    <location>
        <begin position="2"/>
        <end position="70"/>
    </location>
</feature>
<sequence length="305" mass="34744">MFRVVLFKCQWADTRDVRGCKKDDLGHTMVIFSHLIHTGNGEEDEPYVLASQARLVYYVEDPKEKGWCVVVHVKPRDLYDMGDPNVSEEDDIMIEELPVHTVLCDNVPNIRLVRQLEDTENSQISYMNMSGAEDSIAAPPLGPELASGKWRVRVIDADAKITEQQLSGKEVWSMQNQQIMVDFNRKGQPIKDSGGLFGSWLGSLSTDLNILHINYTDWRKVPKYRKEMAWKVIQEEETGREPSRSEIFIASRCRSDGSFICDEARISVEKLKQVMTEGSIQGEAHDTYEQVFGPENPGRVRCDMA</sequence>
<comment type="caution">
    <text evidence="2">The sequence shown here is derived from an EMBL/GenBank/DDBJ whole genome shotgun (WGS) entry which is preliminary data.</text>
</comment>
<protein>
    <recommendedName>
        <fullName evidence="1">DUF4216 domain-containing protein</fullName>
    </recommendedName>
</protein>
<evidence type="ECO:0000313" key="2">
    <source>
        <dbReference type="EMBL" id="CAA7054529.1"/>
    </source>
</evidence>
<evidence type="ECO:0000259" key="1">
    <source>
        <dbReference type="Pfam" id="PF13952"/>
    </source>
</evidence>
<organism evidence="2 3">
    <name type="scientific">Microthlaspi erraticum</name>
    <dbReference type="NCBI Taxonomy" id="1685480"/>
    <lineage>
        <taxon>Eukaryota</taxon>
        <taxon>Viridiplantae</taxon>
        <taxon>Streptophyta</taxon>
        <taxon>Embryophyta</taxon>
        <taxon>Tracheophyta</taxon>
        <taxon>Spermatophyta</taxon>
        <taxon>Magnoliopsida</taxon>
        <taxon>eudicotyledons</taxon>
        <taxon>Gunneridae</taxon>
        <taxon>Pentapetalae</taxon>
        <taxon>rosids</taxon>
        <taxon>malvids</taxon>
        <taxon>Brassicales</taxon>
        <taxon>Brassicaceae</taxon>
        <taxon>Coluteocarpeae</taxon>
        <taxon>Microthlaspi</taxon>
    </lineage>
</organism>
<accession>A0A6D2KMI4</accession>
<dbReference type="PANTHER" id="PTHR48258">
    <property type="entry name" value="DUF4218 DOMAIN-CONTAINING PROTEIN-RELATED"/>
    <property type="match status" value="1"/>
</dbReference>
<dbReference type="Pfam" id="PF13952">
    <property type="entry name" value="DUF4216"/>
    <property type="match status" value="1"/>
</dbReference>
<dbReference type="PANTHER" id="PTHR48258:SF12">
    <property type="entry name" value="TRANSPOSON PROTEIN, CACTA, EN_SPM SUB-CLASS"/>
    <property type="match status" value="1"/>
</dbReference>
<keyword evidence="3" id="KW-1185">Reference proteome</keyword>
<dbReference type="AlphaFoldDB" id="A0A6D2KMI4"/>
<gene>
    <name evidence="2" type="ORF">MERR_LOCUS41765</name>
</gene>
<dbReference type="InterPro" id="IPR025312">
    <property type="entry name" value="DUF4216"/>
</dbReference>
<dbReference type="Pfam" id="PF03004">
    <property type="entry name" value="Transposase_24"/>
    <property type="match status" value="1"/>
</dbReference>
<proteinExistence type="predicted"/>
<dbReference type="EMBL" id="CACVBM020001580">
    <property type="protein sequence ID" value="CAA7054529.1"/>
    <property type="molecule type" value="Genomic_DNA"/>
</dbReference>
<dbReference type="OrthoDB" id="1913335at2759"/>
<reference evidence="2" key="1">
    <citation type="submission" date="2020-01" db="EMBL/GenBank/DDBJ databases">
        <authorList>
            <person name="Mishra B."/>
        </authorList>
    </citation>
    <scope>NUCLEOTIDE SEQUENCE [LARGE SCALE GENOMIC DNA]</scope>
</reference>
<name>A0A6D2KMI4_9BRAS</name>
<dbReference type="InterPro" id="IPR004252">
    <property type="entry name" value="Probable_transposase_24"/>
</dbReference>
<evidence type="ECO:0000313" key="3">
    <source>
        <dbReference type="Proteomes" id="UP000467841"/>
    </source>
</evidence>
<dbReference type="Proteomes" id="UP000467841">
    <property type="component" value="Unassembled WGS sequence"/>
</dbReference>